<feature type="compositionally biased region" description="Low complexity" evidence="2">
    <location>
        <begin position="944"/>
        <end position="979"/>
    </location>
</feature>
<feature type="region of interest" description="Disordered" evidence="2">
    <location>
        <begin position="183"/>
        <end position="571"/>
    </location>
</feature>
<feature type="region of interest" description="Disordered" evidence="2">
    <location>
        <begin position="932"/>
        <end position="1033"/>
    </location>
</feature>
<gene>
    <name evidence="4" type="ORF">KP79_PYT18074</name>
</gene>
<dbReference type="PANTHER" id="PTHR15725:SF14">
    <property type="entry name" value="ZINC FINGER CCCH DOMAIN-CONTAINING PROTEIN 11A"/>
    <property type="match status" value="1"/>
</dbReference>
<proteinExistence type="predicted"/>
<feature type="region of interest" description="Disordered" evidence="2">
    <location>
        <begin position="662"/>
        <end position="688"/>
    </location>
</feature>
<evidence type="ECO:0000313" key="4">
    <source>
        <dbReference type="EMBL" id="OWF40385.1"/>
    </source>
</evidence>
<keyword evidence="1" id="KW-0863">Zinc-finger</keyword>
<feature type="compositionally biased region" description="Polar residues" evidence="2">
    <location>
        <begin position="231"/>
        <end position="240"/>
    </location>
</feature>
<reference evidence="4 5" key="1">
    <citation type="journal article" date="2017" name="Nat. Ecol. Evol.">
        <title>Scallop genome provides insights into evolution of bilaterian karyotype and development.</title>
        <authorList>
            <person name="Wang S."/>
            <person name="Zhang J."/>
            <person name="Jiao W."/>
            <person name="Li J."/>
            <person name="Xun X."/>
            <person name="Sun Y."/>
            <person name="Guo X."/>
            <person name="Huan P."/>
            <person name="Dong B."/>
            <person name="Zhang L."/>
            <person name="Hu X."/>
            <person name="Sun X."/>
            <person name="Wang J."/>
            <person name="Zhao C."/>
            <person name="Wang Y."/>
            <person name="Wang D."/>
            <person name="Huang X."/>
            <person name="Wang R."/>
            <person name="Lv J."/>
            <person name="Li Y."/>
            <person name="Zhang Z."/>
            <person name="Liu B."/>
            <person name="Lu W."/>
            <person name="Hui Y."/>
            <person name="Liang J."/>
            <person name="Zhou Z."/>
            <person name="Hou R."/>
            <person name="Li X."/>
            <person name="Liu Y."/>
            <person name="Li H."/>
            <person name="Ning X."/>
            <person name="Lin Y."/>
            <person name="Zhao L."/>
            <person name="Xing Q."/>
            <person name="Dou J."/>
            <person name="Li Y."/>
            <person name="Mao J."/>
            <person name="Guo H."/>
            <person name="Dou H."/>
            <person name="Li T."/>
            <person name="Mu C."/>
            <person name="Jiang W."/>
            <person name="Fu Q."/>
            <person name="Fu X."/>
            <person name="Miao Y."/>
            <person name="Liu J."/>
            <person name="Yu Q."/>
            <person name="Li R."/>
            <person name="Liao H."/>
            <person name="Li X."/>
            <person name="Kong Y."/>
            <person name="Jiang Z."/>
            <person name="Chourrout D."/>
            <person name="Li R."/>
            <person name="Bao Z."/>
        </authorList>
    </citation>
    <scope>NUCLEOTIDE SEQUENCE [LARGE SCALE GENOMIC DNA]</scope>
    <source>
        <strain evidence="4 5">PY_sf001</strain>
    </source>
</reference>
<feature type="compositionally biased region" description="Basic residues" evidence="2">
    <location>
        <begin position="430"/>
        <end position="445"/>
    </location>
</feature>
<feature type="compositionally biased region" description="Basic and acidic residues" evidence="2">
    <location>
        <begin position="340"/>
        <end position="354"/>
    </location>
</feature>
<dbReference type="EMBL" id="NEDP02005470">
    <property type="protein sequence ID" value="OWF40385.1"/>
    <property type="molecule type" value="Genomic_DNA"/>
</dbReference>
<dbReference type="PROSITE" id="PS50103">
    <property type="entry name" value="ZF_C3H1"/>
    <property type="match status" value="2"/>
</dbReference>
<feature type="compositionally biased region" description="Acidic residues" evidence="2">
    <location>
        <begin position="534"/>
        <end position="567"/>
    </location>
</feature>
<name>A0A210PV94_MIZYE</name>
<feature type="region of interest" description="Disordered" evidence="2">
    <location>
        <begin position="713"/>
        <end position="788"/>
    </location>
</feature>
<keyword evidence="1" id="KW-0862">Zinc</keyword>
<evidence type="ECO:0000256" key="1">
    <source>
        <dbReference type="PROSITE-ProRule" id="PRU00723"/>
    </source>
</evidence>
<feature type="region of interest" description="Disordered" evidence="2">
    <location>
        <begin position="1093"/>
        <end position="1114"/>
    </location>
</feature>
<dbReference type="Pfam" id="PF15663">
    <property type="entry name" value="zf-CCCH_3"/>
    <property type="match status" value="1"/>
</dbReference>
<feature type="compositionally biased region" description="Basic and acidic residues" evidence="2">
    <location>
        <begin position="446"/>
        <end position="482"/>
    </location>
</feature>
<dbReference type="PANTHER" id="PTHR15725">
    <property type="entry name" value="ZN-FINGER, C-X8-C-X5-C-X3-H TYPE-CONTAINING"/>
    <property type="match status" value="1"/>
</dbReference>
<feature type="domain" description="C3H1-type" evidence="3">
    <location>
        <begin position="2"/>
        <end position="29"/>
    </location>
</feature>
<feature type="compositionally biased region" description="Polar residues" evidence="2">
    <location>
        <begin position="1022"/>
        <end position="1033"/>
    </location>
</feature>
<dbReference type="STRING" id="6573.A0A210PV94"/>
<dbReference type="InterPro" id="IPR041686">
    <property type="entry name" value="Znf-CCCH_3"/>
</dbReference>
<keyword evidence="1" id="KW-0479">Metal-binding</keyword>
<protein>
    <submittedName>
        <fullName evidence="4">Zinc finger CCCH domain-containing protein 11A</fullName>
    </submittedName>
</protein>
<dbReference type="SMART" id="SM00356">
    <property type="entry name" value="ZnF_C3H1"/>
    <property type="match status" value="2"/>
</dbReference>
<organism evidence="4 5">
    <name type="scientific">Mizuhopecten yessoensis</name>
    <name type="common">Japanese scallop</name>
    <name type="synonym">Patinopecten yessoensis</name>
    <dbReference type="NCBI Taxonomy" id="6573"/>
    <lineage>
        <taxon>Eukaryota</taxon>
        <taxon>Metazoa</taxon>
        <taxon>Spiralia</taxon>
        <taxon>Lophotrochozoa</taxon>
        <taxon>Mollusca</taxon>
        <taxon>Bivalvia</taxon>
        <taxon>Autobranchia</taxon>
        <taxon>Pteriomorphia</taxon>
        <taxon>Pectinida</taxon>
        <taxon>Pectinoidea</taxon>
        <taxon>Pectinidae</taxon>
        <taxon>Mizuhopecten</taxon>
    </lineage>
</organism>
<dbReference type="GO" id="GO:0008270">
    <property type="term" value="F:zinc ion binding"/>
    <property type="evidence" value="ECO:0007669"/>
    <property type="project" value="UniProtKB-KW"/>
</dbReference>
<dbReference type="Proteomes" id="UP000242188">
    <property type="component" value="Unassembled WGS sequence"/>
</dbReference>
<sequence length="1142" mass="126825">MSKSNDDCFYFFSSSCAKGDQCVYRHCEAARQSTVTCVYWKQNRCKTDDCRYRHSETIEPIIQNKAELPCYFESIASGCTRPMCPFQHLKPRPKNIPKTSSSSANIITLVDATEEDEMSQPMPGSLAETHSNYSLPSDIGPVIDPIIVNPGEDSDFDSPYNSPVKSIVYKSASVSNNIDLTSRKDLTFQEPEEKNNLPVADPENKAPSPTLPEPSIKTSPPLKPSLKRKAISSSDLSKTPLQVKKTSPTTKSSQKIRKVSAKQVGAGTRPSITRRTKQPDKKAVTPQQKRARKAVATAKEHSKHVGLVSKSAQSLEQAKQHTVKKDNNPVAVDPKVISLKKKEAEKKEDVKTTDEENSDEDLGIKSLEQTLRERALRSMGIIELKSGRVVRIKDQPEKKEEPVKRRRRSSDGDKRKSDTSERKSTEKLPVHKRIGTSKRTPPSRKRSIEERSSQARNKEREERIKRLKLEQERENKRREIIAAKRKARALKAAKATVVKKEEVEEESDSEEESSVSEVEEAEVSEGEKSASEGSSDEGEKEEEEDIGEEVDIELGEGEPETSEEEEEEVKKEVPVKFVFDTRRAIRKSDSFENFTIKKSIPIQPVKAKVIEEVTIKKTFVVPPKEEKEKPKRKRRVILEDDEPVSAPLPIFSVRSNITKPKEVQKKTVEVKKPKLAKTKEEQRPESVVRPMVKPVVAISAPKVKTINVWNRRAWDSRPKESGDSADSRLGGIRSRLGVPGAPTGGCAGDQETGSKEAEPKIKKRLGWRKTPVVSAEDNTDSDSTKAVKKSVSLAAIRAKVGHRQPAGSDEDLTVVHSETSEEMSAATKKYRQPIQIYVPPAKKRTSVPDDEEPIKRRLVEKNMEGLKDQIKPKEVKTFVQIMAEKREQQKILVEKQKNTLASLGGSPGKKVLRPVKFGIDEKDLADVKVKSRLPGESPLSMPVSNSVQSSSSSLSISSSSRHMPVSSSHSDSTVTSSNSKTWSFIEKEQKHVAPISSKSSHGTPASIDNKGDDAPELDNLFTERNGTLGKPQTSVFKAAPTFAVSEVSSTQDLNAAGDGSAGLSQYRDQVNIAASSPPSNKMESINTIAVDIREEEENVSPAKRSSHNDSWLDIDISDLDEDITEDETNDDDLLREIDELLA</sequence>
<feature type="compositionally biased region" description="Basic and acidic residues" evidence="2">
    <location>
        <begin position="183"/>
        <end position="195"/>
    </location>
</feature>
<feature type="compositionally biased region" description="Low complexity" evidence="2">
    <location>
        <begin position="244"/>
        <end position="253"/>
    </location>
</feature>
<accession>A0A210PV94</accession>
<feature type="compositionally biased region" description="Acidic residues" evidence="2">
    <location>
        <begin position="503"/>
        <end position="524"/>
    </location>
</feature>
<feature type="compositionally biased region" description="Basic and acidic residues" evidence="2">
    <location>
        <begin position="713"/>
        <end position="726"/>
    </location>
</feature>
<feature type="zinc finger region" description="C3H1-type" evidence="1">
    <location>
        <begin position="2"/>
        <end position="29"/>
    </location>
</feature>
<feature type="zinc finger region" description="C3H1-type" evidence="1">
    <location>
        <begin position="31"/>
        <end position="57"/>
    </location>
</feature>
<feature type="domain" description="C3H1-type" evidence="3">
    <location>
        <begin position="31"/>
        <end position="57"/>
    </location>
</feature>
<dbReference type="AlphaFoldDB" id="A0A210PV94"/>
<evidence type="ECO:0000313" key="5">
    <source>
        <dbReference type="Proteomes" id="UP000242188"/>
    </source>
</evidence>
<evidence type="ECO:0000259" key="3">
    <source>
        <dbReference type="PROSITE" id="PS50103"/>
    </source>
</evidence>
<dbReference type="Gene3D" id="4.10.1000.10">
    <property type="entry name" value="Zinc finger, CCCH-type"/>
    <property type="match status" value="1"/>
</dbReference>
<evidence type="ECO:0000256" key="2">
    <source>
        <dbReference type="SAM" id="MobiDB-lite"/>
    </source>
</evidence>
<dbReference type="InterPro" id="IPR000571">
    <property type="entry name" value="Znf_CCCH"/>
</dbReference>
<dbReference type="OrthoDB" id="5395350at2759"/>
<feature type="compositionally biased region" description="Basic and acidic residues" evidence="2">
    <location>
        <begin position="391"/>
        <end position="429"/>
    </location>
</feature>
<comment type="caution">
    <text evidence="4">The sequence shown here is derived from an EMBL/GenBank/DDBJ whole genome shotgun (WGS) entry which is preliminary data.</text>
</comment>
<feature type="region of interest" description="Disordered" evidence="2">
    <location>
        <begin position="800"/>
        <end position="828"/>
    </location>
</feature>
<feature type="compositionally biased region" description="Basic and acidic residues" evidence="2">
    <location>
        <begin position="662"/>
        <end position="686"/>
    </location>
</feature>
<keyword evidence="5" id="KW-1185">Reference proteome</keyword>